<dbReference type="SMART" id="SM00823">
    <property type="entry name" value="PKS_PP"/>
    <property type="match status" value="1"/>
</dbReference>
<dbReference type="Pfam" id="PF23562">
    <property type="entry name" value="AMP-binding_C_3"/>
    <property type="match status" value="1"/>
</dbReference>
<accession>A0A0C3G8J6</accession>
<dbReference type="PANTHER" id="PTHR43439:SF2">
    <property type="entry name" value="ENZYME, PUTATIVE (JCVI)-RELATED"/>
    <property type="match status" value="1"/>
</dbReference>
<dbReference type="HOGENOM" id="CLU_002220_1_0_1"/>
<dbReference type="InterPro" id="IPR013120">
    <property type="entry name" value="FAR_NAD-bd"/>
</dbReference>
<keyword evidence="5" id="KW-1185">Reference proteome</keyword>
<dbReference type="AlphaFoldDB" id="A0A0C3G8J6"/>
<sequence length="1041" mass="114673">MISLPKTQALNSKTFRVPQALADGSLALPELYDWHSENSLNHPLFVFEDGPKSIRTIFWPEAVRAIHRAAYRVSSAIEDDTSLTRIPVIAILAATDTITYFCFMAGILRAGYTAFPISPRNSPPAIAHLLSKTGAIHLFVSGDSQLQSLACTSVELLQATEEANSVKIYETPVFGDLFSPGAAGTSFMPFPIRHFDMEMPALILHSSGNLCGYPCCLLLTSHHYDLLLFQGTTAFPKPIFWSHRGVLTFARIPHFGEIDLCGLVIGCHSMPLSHGMGVLQLATVAACGVVLSVFKPTFPAIIPTPKNVFEGAVATHTDILAGVPAFIEAWSRNPEYVDYMKTIKGVMYGGGPLDKECGNSLASQGVNIYISYGSTECGPICTFLRSKDWEYFSFSGHTRPELLAYPDGTVELIMTKHALHIPCVLNFKVAGVDAYRTNDLLMPHPTLAGLWKIIGRADDQIMLSTGEKTNPVPLETILCQDLHVKSAVMFGRGQLQNGVIIDPSQDFIFDPKDSSLLADFRDAIWATVEQLNAHAPAHSRLFKEMILVASPSKPFTYTAKATPRRQAIIADYDHEIRALYDAVTNITQIDVPVPKDWNQLQALHFVRNTVRKLLKKTVDDDDDIFQHGCDSLQATWIRNSILRALRETNMAEVARGLPDNLIYQCPTVSSLASYVSKSVFGPVDTRAYVEADRIQEMLDKVDKYSSFRVQRACLLIPNAIAKGDVVLLTGSTGGFGCNILAQLVISETVTRIYALNRPSFQGTSLLSRQVDALRDHGFNPDAFLHPKVVLVECDLTRPTLGISTSLFEEDNICALKTLIDLALSSSHPTPPRLMFVSSIGIFRHPSKNGLVPETPITDPRVAMGGGYTESKWISEAILARAAQKTPLRPIIVRLGQLTGSRNGRWNQREWFPSMVKSAVTGLNCLPNLDGLVSWMPSYGAAAALIEMCNSPYDVLHLVHPRPVSWTSLITPIAKNIGVPLVSFPEWLDALNINKDKEPLGVAKLDTEYACKVSKTLHVTMNRLDEKDAMTWVDAWRQSGFI</sequence>
<dbReference type="SUPFAM" id="SSF47336">
    <property type="entry name" value="ACP-like"/>
    <property type="match status" value="1"/>
</dbReference>
<evidence type="ECO:0000313" key="4">
    <source>
        <dbReference type="EMBL" id="KIM88069.1"/>
    </source>
</evidence>
<dbReference type="Gene3D" id="1.10.1200.10">
    <property type="entry name" value="ACP-like"/>
    <property type="match status" value="1"/>
</dbReference>
<dbReference type="InterPro" id="IPR020806">
    <property type="entry name" value="PKS_PP-bd"/>
</dbReference>
<evidence type="ECO:0000256" key="1">
    <source>
        <dbReference type="ARBA" id="ARBA00022450"/>
    </source>
</evidence>
<reference evidence="4 5" key="1">
    <citation type="submission" date="2014-04" db="EMBL/GenBank/DDBJ databases">
        <authorList>
            <consortium name="DOE Joint Genome Institute"/>
            <person name="Kuo A."/>
            <person name="Tarkka M."/>
            <person name="Buscot F."/>
            <person name="Kohler A."/>
            <person name="Nagy L.G."/>
            <person name="Floudas D."/>
            <person name="Copeland A."/>
            <person name="Barry K.W."/>
            <person name="Cichocki N."/>
            <person name="Veneault-Fourrey C."/>
            <person name="LaButti K."/>
            <person name="Lindquist E.A."/>
            <person name="Lipzen A."/>
            <person name="Lundell T."/>
            <person name="Morin E."/>
            <person name="Murat C."/>
            <person name="Sun H."/>
            <person name="Tunlid A."/>
            <person name="Henrissat B."/>
            <person name="Grigoriev I.V."/>
            <person name="Hibbett D.S."/>
            <person name="Martin F."/>
            <person name="Nordberg H.P."/>
            <person name="Cantor M.N."/>
            <person name="Hua S.X."/>
        </authorList>
    </citation>
    <scope>NUCLEOTIDE SEQUENCE [LARGE SCALE GENOMIC DNA]</scope>
    <source>
        <strain evidence="4 5">F 1598</strain>
    </source>
</reference>
<organism evidence="4 5">
    <name type="scientific">Piloderma croceum (strain F 1598)</name>
    <dbReference type="NCBI Taxonomy" id="765440"/>
    <lineage>
        <taxon>Eukaryota</taxon>
        <taxon>Fungi</taxon>
        <taxon>Dikarya</taxon>
        <taxon>Basidiomycota</taxon>
        <taxon>Agaricomycotina</taxon>
        <taxon>Agaricomycetes</taxon>
        <taxon>Agaricomycetidae</taxon>
        <taxon>Atheliales</taxon>
        <taxon>Atheliaceae</taxon>
        <taxon>Piloderma</taxon>
    </lineage>
</organism>
<dbReference type="STRING" id="765440.A0A0C3G8J6"/>
<dbReference type="Gene3D" id="3.40.50.12780">
    <property type="entry name" value="N-terminal domain of ligase-like"/>
    <property type="match status" value="1"/>
</dbReference>
<dbReference type="Pfam" id="PF07993">
    <property type="entry name" value="NAD_binding_4"/>
    <property type="match status" value="2"/>
</dbReference>
<dbReference type="InParanoid" id="A0A0C3G8J6"/>
<dbReference type="InterPro" id="IPR036291">
    <property type="entry name" value="NAD(P)-bd_dom_sf"/>
</dbReference>
<evidence type="ECO:0000313" key="5">
    <source>
        <dbReference type="Proteomes" id="UP000054166"/>
    </source>
</evidence>
<feature type="domain" description="Polyketide synthase-like phosphopantetheine-binding" evidence="3">
    <location>
        <begin position="603"/>
        <end position="679"/>
    </location>
</feature>
<proteinExistence type="predicted"/>
<gene>
    <name evidence="4" type="ORF">PILCRDRAFT_95691</name>
</gene>
<dbReference type="Proteomes" id="UP000054166">
    <property type="component" value="Unassembled WGS sequence"/>
</dbReference>
<dbReference type="SUPFAM" id="SSF56801">
    <property type="entry name" value="Acetyl-CoA synthetase-like"/>
    <property type="match status" value="1"/>
</dbReference>
<keyword evidence="2" id="KW-0597">Phosphoprotein</keyword>
<reference evidence="5" key="2">
    <citation type="submission" date="2015-01" db="EMBL/GenBank/DDBJ databases">
        <title>Evolutionary Origins and Diversification of the Mycorrhizal Mutualists.</title>
        <authorList>
            <consortium name="DOE Joint Genome Institute"/>
            <consortium name="Mycorrhizal Genomics Consortium"/>
            <person name="Kohler A."/>
            <person name="Kuo A."/>
            <person name="Nagy L.G."/>
            <person name="Floudas D."/>
            <person name="Copeland A."/>
            <person name="Barry K.W."/>
            <person name="Cichocki N."/>
            <person name="Veneault-Fourrey C."/>
            <person name="LaButti K."/>
            <person name="Lindquist E.A."/>
            <person name="Lipzen A."/>
            <person name="Lundell T."/>
            <person name="Morin E."/>
            <person name="Murat C."/>
            <person name="Riley R."/>
            <person name="Ohm R."/>
            <person name="Sun H."/>
            <person name="Tunlid A."/>
            <person name="Henrissat B."/>
            <person name="Grigoriev I.V."/>
            <person name="Hibbett D.S."/>
            <person name="Martin F."/>
        </authorList>
    </citation>
    <scope>NUCLEOTIDE SEQUENCE [LARGE SCALE GENOMIC DNA]</scope>
    <source>
        <strain evidence="5">F 1598</strain>
    </source>
</reference>
<dbReference type="Pfam" id="PF00501">
    <property type="entry name" value="AMP-binding"/>
    <property type="match status" value="1"/>
</dbReference>
<dbReference type="OrthoDB" id="429813at2759"/>
<dbReference type="InterPro" id="IPR051414">
    <property type="entry name" value="Adenylate-forming_Reductase"/>
</dbReference>
<dbReference type="InterPro" id="IPR036736">
    <property type="entry name" value="ACP-like_sf"/>
</dbReference>
<evidence type="ECO:0000259" key="3">
    <source>
        <dbReference type="SMART" id="SM00823"/>
    </source>
</evidence>
<dbReference type="Gene3D" id="3.40.50.720">
    <property type="entry name" value="NAD(P)-binding Rossmann-like Domain"/>
    <property type="match status" value="1"/>
</dbReference>
<dbReference type="InterPro" id="IPR000873">
    <property type="entry name" value="AMP-dep_synth/lig_dom"/>
</dbReference>
<evidence type="ECO:0000256" key="2">
    <source>
        <dbReference type="ARBA" id="ARBA00022553"/>
    </source>
</evidence>
<protein>
    <recommendedName>
        <fullName evidence="3">Polyketide synthase-like phosphopantetheine-binding domain-containing protein</fullName>
    </recommendedName>
</protein>
<dbReference type="EMBL" id="KN832978">
    <property type="protein sequence ID" value="KIM88069.1"/>
    <property type="molecule type" value="Genomic_DNA"/>
</dbReference>
<dbReference type="Pfam" id="PF00550">
    <property type="entry name" value="PP-binding"/>
    <property type="match status" value="1"/>
</dbReference>
<dbReference type="SUPFAM" id="SSF51735">
    <property type="entry name" value="NAD(P)-binding Rossmann-fold domains"/>
    <property type="match status" value="1"/>
</dbReference>
<dbReference type="PANTHER" id="PTHR43439">
    <property type="entry name" value="PHENYLACETATE-COENZYME A LIGASE"/>
    <property type="match status" value="1"/>
</dbReference>
<name>A0A0C3G8J6_PILCF</name>
<dbReference type="GO" id="GO:0031177">
    <property type="term" value="F:phosphopantetheine binding"/>
    <property type="evidence" value="ECO:0007669"/>
    <property type="project" value="InterPro"/>
</dbReference>
<dbReference type="InterPro" id="IPR042099">
    <property type="entry name" value="ANL_N_sf"/>
</dbReference>
<dbReference type="InterPro" id="IPR009081">
    <property type="entry name" value="PP-bd_ACP"/>
</dbReference>
<keyword evidence="1" id="KW-0596">Phosphopantetheine</keyword>